<keyword evidence="10 11" id="KW-0998">Cell outer membrane</keyword>
<dbReference type="EMBL" id="FOCF01000002">
    <property type="protein sequence ID" value="SEM75282.1"/>
    <property type="molecule type" value="Genomic_DNA"/>
</dbReference>
<dbReference type="InterPro" id="IPR039426">
    <property type="entry name" value="TonB-dep_rcpt-like"/>
</dbReference>
<feature type="domain" description="TonB-dependent receptor plug" evidence="16">
    <location>
        <begin position="74"/>
        <end position="181"/>
    </location>
</feature>
<evidence type="ECO:0000313" key="17">
    <source>
        <dbReference type="EMBL" id="SEM75282.1"/>
    </source>
</evidence>
<evidence type="ECO:0000313" key="18">
    <source>
        <dbReference type="Proteomes" id="UP000199206"/>
    </source>
</evidence>
<keyword evidence="17" id="KW-0675">Receptor</keyword>
<dbReference type="Pfam" id="PF00593">
    <property type="entry name" value="TonB_dep_Rec_b-barrel"/>
    <property type="match status" value="1"/>
</dbReference>
<evidence type="ECO:0000256" key="14">
    <source>
        <dbReference type="SAM" id="SignalP"/>
    </source>
</evidence>
<dbReference type="RefSeq" id="WP_212611395.1">
    <property type="nucleotide sequence ID" value="NZ_FOCF01000002.1"/>
</dbReference>
<dbReference type="GO" id="GO:0009279">
    <property type="term" value="C:cell outer membrane"/>
    <property type="evidence" value="ECO:0007669"/>
    <property type="project" value="UniProtKB-SubCell"/>
</dbReference>
<feature type="domain" description="TonB-dependent receptor-like beta-barrel" evidence="15">
    <location>
        <begin position="391"/>
        <end position="879"/>
    </location>
</feature>
<organism evidence="17 18">
    <name type="scientific">Sphingomonas gellani</name>
    <dbReference type="NCBI Taxonomy" id="1166340"/>
    <lineage>
        <taxon>Bacteria</taxon>
        <taxon>Pseudomonadati</taxon>
        <taxon>Pseudomonadota</taxon>
        <taxon>Alphaproteobacteria</taxon>
        <taxon>Sphingomonadales</taxon>
        <taxon>Sphingomonadaceae</taxon>
        <taxon>Sphingomonas</taxon>
    </lineage>
</organism>
<dbReference type="Gene3D" id="2.40.170.20">
    <property type="entry name" value="TonB-dependent receptor, beta-barrel domain"/>
    <property type="match status" value="1"/>
</dbReference>
<dbReference type="PANTHER" id="PTHR32552">
    <property type="entry name" value="FERRICHROME IRON RECEPTOR-RELATED"/>
    <property type="match status" value="1"/>
</dbReference>
<dbReference type="AlphaFoldDB" id="A0A1H8AX05"/>
<dbReference type="Proteomes" id="UP000199206">
    <property type="component" value="Unassembled WGS sequence"/>
</dbReference>
<evidence type="ECO:0000256" key="11">
    <source>
        <dbReference type="PROSITE-ProRule" id="PRU01360"/>
    </source>
</evidence>
<evidence type="ECO:0000256" key="12">
    <source>
        <dbReference type="RuleBase" id="RU003357"/>
    </source>
</evidence>
<dbReference type="STRING" id="1166340.SAMN05192583_1104"/>
<evidence type="ECO:0000256" key="2">
    <source>
        <dbReference type="ARBA" id="ARBA00022448"/>
    </source>
</evidence>
<accession>A0A1H8AX05</accession>
<feature type="chain" id="PRO_5011605320" evidence="14">
    <location>
        <begin position="28"/>
        <end position="929"/>
    </location>
</feature>
<proteinExistence type="inferred from homology"/>
<dbReference type="InterPro" id="IPR037066">
    <property type="entry name" value="Plug_dom_sf"/>
</dbReference>
<evidence type="ECO:0000256" key="6">
    <source>
        <dbReference type="ARBA" id="ARBA00023004"/>
    </source>
</evidence>
<dbReference type="Gene3D" id="2.170.130.10">
    <property type="entry name" value="TonB-dependent receptor, plug domain"/>
    <property type="match status" value="1"/>
</dbReference>
<keyword evidence="18" id="KW-1185">Reference proteome</keyword>
<evidence type="ECO:0000256" key="10">
    <source>
        <dbReference type="ARBA" id="ARBA00023237"/>
    </source>
</evidence>
<evidence type="ECO:0000256" key="1">
    <source>
        <dbReference type="ARBA" id="ARBA00004571"/>
    </source>
</evidence>
<dbReference type="InterPro" id="IPR000531">
    <property type="entry name" value="Beta-barrel_TonB"/>
</dbReference>
<evidence type="ECO:0000256" key="4">
    <source>
        <dbReference type="ARBA" id="ARBA00022496"/>
    </source>
</evidence>
<evidence type="ECO:0000256" key="13">
    <source>
        <dbReference type="SAM" id="MobiDB-lite"/>
    </source>
</evidence>
<name>A0A1H8AX05_9SPHN</name>
<comment type="similarity">
    <text evidence="11 12">Belongs to the TonB-dependent receptor family.</text>
</comment>
<keyword evidence="5 11" id="KW-0812">Transmembrane</keyword>
<keyword evidence="2 11" id="KW-0813">Transport</keyword>
<keyword evidence="7" id="KW-0406">Ion transport</keyword>
<gene>
    <name evidence="17" type="ORF">SAMN05192583_1104</name>
</gene>
<reference evidence="18" key="1">
    <citation type="submission" date="2016-10" db="EMBL/GenBank/DDBJ databases">
        <authorList>
            <person name="Varghese N."/>
            <person name="Submissions S."/>
        </authorList>
    </citation>
    <scope>NUCLEOTIDE SEQUENCE [LARGE SCALE GENOMIC DNA]</scope>
    <source>
        <strain evidence="18">S6-262</strain>
    </source>
</reference>
<evidence type="ECO:0000256" key="7">
    <source>
        <dbReference type="ARBA" id="ARBA00023065"/>
    </source>
</evidence>
<evidence type="ECO:0000256" key="3">
    <source>
        <dbReference type="ARBA" id="ARBA00022452"/>
    </source>
</evidence>
<evidence type="ECO:0000256" key="8">
    <source>
        <dbReference type="ARBA" id="ARBA00023077"/>
    </source>
</evidence>
<comment type="subcellular location">
    <subcellularLocation>
        <location evidence="1 11">Cell outer membrane</location>
        <topology evidence="1 11">Multi-pass membrane protein</topology>
    </subcellularLocation>
</comment>
<dbReference type="InterPro" id="IPR036942">
    <property type="entry name" value="Beta-barrel_TonB_sf"/>
</dbReference>
<keyword evidence="9 11" id="KW-0472">Membrane</keyword>
<evidence type="ECO:0000259" key="16">
    <source>
        <dbReference type="Pfam" id="PF07715"/>
    </source>
</evidence>
<dbReference type="GO" id="GO:0006826">
    <property type="term" value="P:iron ion transport"/>
    <property type="evidence" value="ECO:0007669"/>
    <property type="project" value="UniProtKB-KW"/>
</dbReference>
<feature type="signal peptide" evidence="14">
    <location>
        <begin position="1"/>
        <end position="27"/>
    </location>
</feature>
<protein>
    <submittedName>
        <fullName evidence="17">Outer membrane receptor proteins, mostly Fe transport</fullName>
    </submittedName>
</protein>
<keyword evidence="8 12" id="KW-0798">TonB box</keyword>
<dbReference type="Pfam" id="PF07715">
    <property type="entry name" value="Plug"/>
    <property type="match status" value="1"/>
</dbReference>
<feature type="region of interest" description="Disordered" evidence="13">
    <location>
        <begin position="31"/>
        <end position="61"/>
    </location>
</feature>
<sequence>MTHPHIKFSTSLMALVAGLSWSSIVSAQQVPDTAPVPETGQAMSSDQANPPSPGPGATDGEDIVVTATKRETRLLDTPIAITALSQASLDEKGIRTARDLKGNVPNLQLGATADSGSFFSLRGVSSTDSTEVSEASVALHLDGFYSPRPQSALALIYDVERVEVLRGPQGTLFGMNSPGGTINIIPARPVFGEYSGKGEAEIGNYRSRQIRAALNFGLSDRLALRISGFVSKHDGMLRQGRDTTDASYTPSDKLLAETNEDGTPLVGVVAVPKDGIPDVDQRRNREVGRSDWYNNADTSGIRGIVRWKPVDEVETSLLVSHFENNGAGDINFTDCRQAEGTVNACRHPLRYVNINVPGSLHLTIDTYQLKMSGDVSDHMVLEYRGGIQLERRRQRVDNDAGNGPAAEWSSIGNPGPQVFADGTLNAPAITNYYAVADDSTNTDSSRYFSQTQELQLKSTGAGSFQYVVGAFLLHENKRIRYDQDSVESKSFGLLGDGTFQPDGLPYSTRYNQQKRTTTSRALFAQVDWRVIPKLGITAGYRQTWDKKGDLNGLTYYTGDDRNLWYRGLYTPTPGAIRAHQSNNLQPGMGIDAPLGVTVPLQSDPTDTTRSWKNGSFRLGMQYHASPDDMIYGSVSSGYKMGGFYELNDTCNNGCFSPLAYDPEYVTAYELGYKAKALDGALQFSLAGFLTKYRDIQQTGEFFVGVDQRQFYRDANGQLTIPNVNFGKDISAYTTVNLTNADIKGVELEFTAQPWAHGTFSGFATYLDAKVTKSGRFIDNYARDARAIYGQTPLNVIDENGITTQRFGDQTLLGKRLPFAPRFSISMNYRHEIDLGRVQLSPFVSARYQSRMWLDIQNYSGAHLGQYQDRYAKVDASVRASIDDERYFVEAFGENLTDIATKGFSNVSYGKVVAYYDTPRTYGVRIGARF</sequence>
<keyword evidence="3 11" id="KW-1134">Transmembrane beta strand</keyword>
<keyword evidence="14" id="KW-0732">Signal</keyword>
<keyword evidence="4" id="KW-0410">Iron transport</keyword>
<evidence type="ECO:0000256" key="5">
    <source>
        <dbReference type="ARBA" id="ARBA00022692"/>
    </source>
</evidence>
<dbReference type="SUPFAM" id="SSF56935">
    <property type="entry name" value="Porins"/>
    <property type="match status" value="1"/>
</dbReference>
<dbReference type="PROSITE" id="PS52016">
    <property type="entry name" value="TONB_DEPENDENT_REC_3"/>
    <property type="match status" value="1"/>
</dbReference>
<keyword evidence="6" id="KW-0408">Iron</keyword>
<evidence type="ECO:0000256" key="9">
    <source>
        <dbReference type="ARBA" id="ARBA00023136"/>
    </source>
</evidence>
<dbReference type="InterPro" id="IPR012910">
    <property type="entry name" value="Plug_dom"/>
</dbReference>
<dbReference type="PANTHER" id="PTHR32552:SF81">
    <property type="entry name" value="TONB-DEPENDENT OUTER MEMBRANE RECEPTOR"/>
    <property type="match status" value="1"/>
</dbReference>
<evidence type="ECO:0000259" key="15">
    <source>
        <dbReference type="Pfam" id="PF00593"/>
    </source>
</evidence>